<dbReference type="OrthoDB" id="10057240at2759"/>
<dbReference type="Proteomes" id="UP000801492">
    <property type="component" value="Unassembled WGS sequence"/>
</dbReference>
<dbReference type="EMBL" id="VTPC01003610">
    <property type="protein sequence ID" value="KAF2898268.1"/>
    <property type="molecule type" value="Genomic_DNA"/>
</dbReference>
<feature type="domain" description="PiggyBac transposable element-derived protein" evidence="1">
    <location>
        <begin position="5"/>
        <end position="121"/>
    </location>
</feature>
<evidence type="ECO:0000313" key="3">
    <source>
        <dbReference type="Proteomes" id="UP000801492"/>
    </source>
</evidence>
<organism evidence="2 3">
    <name type="scientific">Ignelater luminosus</name>
    <name type="common">Cucubano</name>
    <name type="synonym">Pyrophorus luminosus</name>
    <dbReference type="NCBI Taxonomy" id="2038154"/>
    <lineage>
        <taxon>Eukaryota</taxon>
        <taxon>Metazoa</taxon>
        <taxon>Ecdysozoa</taxon>
        <taxon>Arthropoda</taxon>
        <taxon>Hexapoda</taxon>
        <taxon>Insecta</taxon>
        <taxon>Pterygota</taxon>
        <taxon>Neoptera</taxon>
        <taxon>Endopterygota</taxon>
        <taxon>Coleoptera</taxon>
        <taxon>Polyphaga</taxon>
        <taxon>Elateriformia</taxon>
        <taxon>Elateroidea</taxon>
        <taxon>Elateridae</taxon>
        <taxon>Agrypninae</taxon>
        <taxon>Pyrophorini</taxon>
        <taxon>Ignelater</taxon>
    </lineage>
</organism>
<comment type="caution">
    <text evidence="2">The sequence shown here is derived from an EMBL/GenBank/DDBJ whole genome shotgun (WGS) entry which is preliminary data.</text>
</comment>
<dbReference type="AlphaFoldDB" id="A0A8K0D2L6"/>
<accession>A0A8K0D2L6</accession>
<dbReference type="PANTHER" id="PTHR47055">
    <property type="entry name" value="DDE_TNP_1_7 DOMAIN-CONTAINING PROTEIN"/>
    <property type="match status" value="1"/>
</dbReference>
<dbReference type="GO" id="GO:0043565">
    <property type="term" value="F:sequence-specific DNA binding"/>
    <property type="evidence" value="ECO:0007669"/>
    <property type="project" value="TreeGrafter"/>
</dbReference>
<reference evidence="2" key="1">
    <citation type="submission" date="2019-08" db="EMBL/GenBank/DDBJ databases">
        <title>The genome of the North American firefly Photinus pyralis.</title>
        <authorList>
            <consortium name="Photinus pyralis genome working group"/>
            <person name="Fallon T.R."/>
            <person name="Sander Lower S.E."/>
            <person name="Weng J.-K."/>
        </authorList>
    </citation>
    <scope>NUCLEOTIDE SEQUENCE</scope>
    <source>
        <strain evidence="2">TRF0915ILg1</strain>
        <tissue evidence="2">Whole body</tissue>
    </source>
</reference>
<keyword evidence="3" id="KW-1185">Reference proteome</keyword>
<dbReference type="Pfam" id="PF13843">
    <property type="entry name" value="DDE_Tnp_1_7"/>
    <property type="match status" value="1"/>
</dbReference>
<name>A0A8K0D2L6_IGNLU</name>
<evidence type="ECO:0000259" key="1">
    <source>
        <dbReference type="Pfam" id="PF13843"/>
    </source>
</evidence>
<sequence>MEHQCIEEDYSVDRWMVPYTGTRGCKQYIYGKTHPLRYKLWVGTTRTDYINWFKPYQGASSNVSQTYKDLGVGASIVLEYADVLRSKWPPSKFHLFFDNFFTSIGPIYSLTKKNLYRTDTIR</sequence>
<dbReference type="InterPro" id="IPR029526">
    <property type="entry name" value="PGBD"/>
</dbReference>
<proteinExistence type="predicted"/>
<protein>
    <recommendedName>
        <fullName evidence="1">PiggyBac transposable element-derived protein domain-containing protein</fullName>
    </recommendedName>
</protein>
<dbReference type="InterPro" id="IPR052638">
    <property type="entry name" value="PiggyBac_TE-derived"/>
</dbReference>
<dbReference type="PANTHER" id="PTHR47055:SF3">
    <property type="entry name" value="PHORBOL-ESTER_DAG-TYPE DOMAIN-CONTAINING PROTEIN"/>
    <property type="match status" value="1"/>
</dbReference>
<evidence type="ECO:0000313" key="2">
    <source>
        <dbReference type="EMBL" id="KAF2898268.1"/>
    </source>
</evidence>
<gene>
    <name evidence="2" type="ORF">ILUMI_07909</name>
</gene>